<feature type="compositionally biased region" description="Basic and acidic residues" evidence="2">
    <location>
        <begin position="106"/>
        <end position="115"/>
    </location>
</feature>
<evidence type="ECO:0000313" key="4">
    <source>
        <dbReference type="EMBL" id="KAJ7317710.1"/>
    </source>
</evidence>
<dbReference type="Pfam" id="PF00566">
    <property type="entry name" value="RabGAP-TBC"/>
    <property type="match status" value="1"/>
</dbReference>
<evidence type="ECO:0000256" key="1">
    <source>
        <dbReference type="ARBA" id="ARBA00022468"/>
    </source>
</evidence>
<proteinExistence type="predicted"/>
<dbReference type="EMBL" id="JAPFRF010000011">
    <property type="protein sequence ID" value="KAJ7317710.1"/>
    <property type="molecule type" value="Genomic_DNA"/>
</dbReference>
<name>A0A9Q0XMK3_9SAUR</name>
<organism evidence="4 5">
    <name type="scientific">Phrynocephalus forsythii</name>
    <dbReference type="NCBI Taxonomy" id="171643"/>
    <lineage>
        <taxon>Eukaryota</taxon>
        <taxon>Metazoa</taxon>
        <taxon>Chordata</taxon>
        <taxon>Craniata</taxon>
        <taxon>Vertebrata</taxon>
        <taxon>Euteleostomi</taxon>
        <taxon>Lepidosauria</taxon>
        <taxon>Squamata</taxon>
        <taxon>Bifurcata</taxon>
        <taxon>Unidentata</taxon>
        <taxon>Episquamata</taxon>
        <taxon>Toxicofera</taxon>
        <taxon>Iguania</taxon>
        <taxon>Acrodonta</taxon>
        <taxon>Agamidae</taxon>
        <taxon>Agaminae</taxon>
        <taxon>Phrynocephalus</taxon>
    </lineage>
</organism>
<evidence type="ECO:0000256" key="2">
    <source>
        <dbReference type="SAM" id="MobiDB-lite"/>
    </source>
</evidence>
<dbReference type="GO" id="GO:0005096">
    <property type="term" value="F:GTPase activator activity"/>
    <property type="evidence" value="ECO:0007669"/>
    <property type="project" value="UniProtKB-KW"/>
</dbReference>
<dbReference type="OrthoDB" id="10264062at2759"/>
<reference evidence="4" key="1">
    <citation type="journal article" date="2023" name="DNA Res.">
        <title>Chromosome-level genome assembly of Phrynocephalus forsythii using third-generation DNA sequencing and Hi-C analysis.</title>
        <authorList>
            <person name="Qi Y."/>
            <person name="Zhao W."/>
            <person name="Zhao Y."/>
            <person name="Niu C."/>
            <person name="Cao S."/>
            <person name="Zhang Y."/>
        </authorList>
    </citation>
    <scope>NUCLEOTIDE SEQUENCE</scope>
    <source>
        <tissue evidence="4">Muscle</tissue>
    </source>
</reference>
<feature type="non-terminal residue" evidence="4">
    <location>
        <position position="527"/>
    </location>
</feature>
<protein>
    <recommendedName>
        <fullName evidence="3">Rab-GAP TBC domain-containing protein</fullName>
    </recommendedName>
</protein>
<dbReference type="AlphaFoldDB" id="A0A9Q0XMK3"/>
<dbReference type="Gene3D" id="1.10.8.270">
    <property type="entry name" value="putative rabgap domain of human tbc1 domain family member 14 like domains"/>
    <property type="match status" value="1"/>
</dbReference>
<dbReference type="InterPro" id="IPR035969">
    <property type="entry name" value="Rab-GAP_TBC_sf"/>
</dbReference>
<sequence length="527" mass="61772">AGRGVKVGKEAGHEEKDLGPCLLVFLLSLHAEGTWSERMKAVEASGLVYQLLRSWLQAIHETVTLLLQFAEHQAQWLLDHVSNSHLLKTLCPCLGSLIRMNARLTPNHDTDEGRPAGRSPKNSTRDRHEENGTSSSPSRREAGKGAPPPSQSIYSLFDSDGRMDVFRMRKLVYERGTHPIERKITWKFLFGMYPEKSTTEERKELDQQMASQYKWMKHSWKQRFPWAASLRAHSDLELSLAIQRYDDEQKEAEAAKPPMEIYNEHSLPVQFINERQFQQALKDIDTDIPRTDRHRTFFQRDGLVKLLYLRDILVTYVAFHQDIGYCHGMNDFASRFLETLDNETEAFWCFVGHMRRSAWSFTTMGVRRKTQICEEVLRHVDPELYNHIESVSKEKLLFCLRWLLLLFQKDLDHPDAVRVLEISALESEKMNFGAWIWLTRKEGEKAPDPFTTVERDEITFEVLLCIAVLIQNRKLLLQYHDVNDFFLFAERWVKQPRESTSRHVCFLLKYQNHMEPWLECWAVRFKS</sequence>
<keyword evidence="1" id="KW-0343">GTPase activation</keyword>
<feature type="domain" description="Rab-GAP TBC" evidence="3">
    <location>
        <begin position="176"/>
        <end position="427"/>
    </location>
</feature>
<gene>
    <name evidence="4" type="ORF">JRQ81_003872</name>
</gene>
<dbReference type="PANTHER" id="PTHR22957:SF466">
    <property type="entry name" value="SI:DKEY-238D18.4"/>
    <property type="match status" value="1"/>
</dbReference>
<comment type="caution">
    <text evidence="4">The sequence shown here is derived from an EMBL/GenBank/DDBJ whole genome shotgun (WGS) entry which is preliminary data.</text>
</comment>
<evidence type="ECO:0000259" key="3">
    <source>
        <dbReference type="PROSITE" id="PS50086"/>
    </source>
</evidence>
<dbReference type="PANTHER" id="PTHR22957">
    <property type="entry name" value="TBC1 DOMAIN FAMILY MEMBER GTPASE-ACTIVATING PROTEIN"/>
    <property type="match status" value="1"/>
</dbReference>
<dbReference type="Gene3D" id="1.10.472.80">
    <property type="entry name" value="Ypt/Rab-GAP domain of gyp1p, domain 3"/>
    <property type="match status" value="1"/>
</dbReference>
<evidence type="ECO:0000313" key="5">
    <source>
        <dbReference type="Proteomes" id="UP001142489"/>
    </source>
</evidence>
<keyword evidence="5" id="KW-1185">Reference proteome</keyword>
<accession>A0A9Q0XMK3</accession>
<dbReference type="Proteomes" id="UP001142489">
    <property type="component" value="Unassembled WGS sequence"/>
</dbReference>
<dbReference type="SUPFAM" id="SSF47923">
    <property type="entry name" value="Ypt/Rab-GAP domain of gyp1p"/>
    <property type="match status" value="2"/>
</dbReference>
<dbReference type="PROSITE" id="PS50086">
    <property type="entry name" value="TBC_RABGAP"/>
    <property type="match status" value="1"/>
</dbReference>
<feature type="region of interest" description="Disordered" evidence="2">
    <location>
        <begin position="105"/>
        <end position="156"/>
    </location>
</feature>
<dbReference type="SMART" id="SM00164">
    <property type="entry name" value="TBC"/>
    <property type="match status" value="1"/>
</dbReference>
<dbReference type="InterPro" id="IPR000195">
    <property type="entry name" value="Rab-GAP-TBC_dom"/>
</dbReference>